<reference evidence="1 2" key="1">
    <citation type="submission" date="2020-08" db="EMBL/GenBank/DDBJ databases">
        <title>Sequencing the genomes of 1000 actinobacteria strains.</title>
        <authorList>
            <person name="Klenk H.-P."/>
        </authorList>
    </citation>
    <scope>NUCLEOTIDE SEQUENCE [LARGE SCALE GENOMIC DNA]</scope>
    <source>
        <strain evidence="1 2">DSM 45823</strain>
    </source>
</reference>
<gene>
    <name evidence="1" type="ORF">HNR21_002580</name>
</gene>
<evidence type="ECO:0000313" key="2">
    <source>
        <dbReference type="Proteomes" id="UP000539313"/>
    </source>
</evidence>
<dbReference type="Proteomes" id="UP000539313">
    <property type="component" value="Unassembled WGS sequence"/>
</dbReference>
<dbReference type="EMBL" id="JACJII010000001">
    <property type="protein sequence ID" value="MBA9003698.1"/>
    <property type="molecule type" value="Genomic_DNA"/>
</dbReference>
<comment type="caution">
    <text evidence="1">The sequence shown here is derived from an EMBL/GenBank/DDBJ whole genome shotgun (WGS) entry which is preliminary data.</text>
</comment>
<dbReference type="AlphaFoldDB" id="A0A7W3MXI6"/>
<proteinExistence type="predicted"/>
<sequence length="167" mass="17605">MSMHEDAARLAVLRELAARIRTARDAAAEGIRDGWEPGDRATAKLPDGTPVGSVTLAKGRAKADVTDEAAFLEWVARTHPEELETVTVTRVDPEFRERLISAARQLGAAVDPATGEEVPGVTVTVGEPYPQVRLDPAAGEAIAKAWRSGGLAELVGGLLELESGAES</sequence>
<keyword evidence="2" id="KW-1185">Reference proteome</keyword>
<evidence type="ECO:0000313" key="1">
    <source>
        <dbReference type="EMBL" id="MBA9003698.1"/>
    </source>
</evidence>
<name>A0A7W3MXI6_9ACTN</name>
<accession>A0A7W3MXI6</accession>
<protein>
    <submittedName>
        <fullName evidence="1">Uncharacterized protein</fullName>
    </submittedName>
</protein>
<organism evidence="1 2">
    <name type="scientific">Thermomonospora cellulosilytica</name>
    <dbReference type="NCBI Taxonomy" id="1411118"/>
    <lineage>
        <taxon>Bacteria</taxon>
        <taxon>Bacillati</taxon>
        <taxon>Actinomycetota</taxon>
        <taxon>Actinomycetes</taxon>
        <taxon>Streptosporangiales</taxon>
        <taxon>Thermomonosporaceae</taxon>
        <taxon>Thermomonospora</taxon>
    </lineage>
</organism>
<dbReference type="RefSeq" id="WP_182705381.1">
    <property type="nucleotide sequence ID" value="NZ_JACJII010000001.1"/>
</dbReference>